<dbReference type="OrthoDB" id="209085at2"/>
<sequence length="359" mass="40427">MRWDIFCQIVDNYGDAGVCWRLARSLTSLHGQEVRIFCDDLPTLNLLASGVDPEIKRRIDIQTWEASHHNSRHPVETPDVVIEAFGCDLPERYLAGLLIAPKKPVIINLEYLSAEPWIAEFHGKPSPQAHGIPKYFFFPGFQANAGGLLIDPVPSEPFVSPTNIPASLKTSWKLLRPNTKRISVFCYPGAPLLKWLEDLGRLSENFDIVLTHGQLEQLQFSSGYPTQTITLPASIQLISIPFVSQDEYDWILSQCDFNIIRGEDSFVRAQLAGKPFIWHIYPQKDHAHEVKLAAFLDLYLEDTSQELKHAVIAAMTWAMPSQWIQSIDAWSAHSKAWRADLLKNQADGGLAARLMGFVA</sequence>
<comment type="similarity">
    <text evidence="4">Belongs to the glycosyltransferase 104 family.</text>
</comment>
<keyword evidence="2" id="KW-0808">Transferase</keyword>
<evidence type="ECO:0000313" key="8">
    <source>
        <dbReference type="EMBL" id="OWS69321.1"/>
    </source>
</evidence>
<dbReference type="NCBIfam" id="TIGR03837">
    <property type="entry name" value="efp_Arg_rhamno"/>
    <property type="match status" value="1"/>
</dbReference>
<protein>
    <recommendedName>
        <fullName evidence="5">Protein-arginine rhamnosyltransferase</fullName>
    </recommendedName>
    <alternativeName>
        <fullName evidence="6">EF-P arginine rhamnosyltransferase</fullName>
    </alternativeName>
</protein>
<comment type="catalytic activity">
    <reaction evidence="7">
        <text>dTDP-beta-L-rhamnose + L-arginyl-[protein] = N(omega)-(alpha-L-rhamnosyl)-L-arginyl-[protein] + dTDP + H(+)</text>
        <dbReference type="Rhea" id="RHEA:66692"/>
        <dbReference type="Rhea" id="RHEA-COMP:10532"/>
        <dbReference type="Rhea" id="RHEA-COMP:17096"/>
        <dbReference type="ChEBI" id="CHEBI:15378"/>
        <dbReference type="ChEBI" id="CHEBI:29965"/>
        <dbReference type="ChEBI" id="CHEBI:57510"/>
        <dbReference type="ChEBI" id="CHEBI:58369"/>
        <dbReference type="ChEBI" id="CHEBI:167445"/>
    </reaction>
    <physiologicalReaction direction="left-to-right" evidence="7">
        <dbReference type="Rhea" id="RHEA:66693"/>
    </physiologicalReaction>
</comment>
<organism evidence="8 9">
    <name type="scientific">Polynucleobacter aenigmaticus</name>
    <dbReference type="NCBI Taxonomy" id="1743164"/>
    <lineage>
        <taxon>Bacteria</taxon>
        <taxon>Pseudomonadati</taxon>
        <taxon>Pseudomonadota</taxon>
        <taxon>Betaproteobacteria</taxon>
        <taxon>Burkholderiales</taxon>
        <taxon>Burkholderiaceae</taxon>
        <taxon>Polynucleobacter</taxon>
    </lineage>
</organism>
<evidence type="ECO:0000256" key="6">
    <source>
        <dbReference type="ARBA" id="ARBA00030025"/>
    </source>
</evidence>
<dbReference type="Proteomes" id="UP000198104">
    <property type="component" value="Unassembled WGS sequence"/>
</dbReference>
<keyword evidence="9" id="KW-1185">Reference proteome</keyword>
<gene>
    <name evidence="8" type="ORF">CBI30_10070</name>
</gene>
<dbReference type="EMBL" id="NGUO01000019">
    <property type="protein sequence ID" value="OWS69321.1"/>
    <property type="molecule type" value="Genomic_DNA"/>
</dbReference>
<comment type="function">
    <text evidence="3">Protein-arginine rhamnosyltransferase that catalyzes the transfer of a single rhamnose to elongation factor P (EF-P) on 'Lys-32', a modification required for EF-P-dependent rescue of polyproline stalled ribosomes.</text>
</comment>
<evidence type="ECO:0000256" key="1">
    <source>
        <dbReference type="ARBA" id="ARBA00022676"/>
    </source>
</evidence>
<reference evidence="8 9" key="1">
    <citation type="submission" date="2017-05" db="EMBL/GenBank/DDBJ databases">
        <title>Polynucleobacter sp. MWH-K35W1 isolated from the permanently anoxic monimolimnion of a meromictic lake.</title>
        <authorList>
            <person name="Hahn M.W."/>
        </authorList>
    </citation>
    <scope>NUCLEOTIDE SEQUENCE [LARGE SCALE GENOMIC DNA]</scope>
    <source>
        <strain evidence="8 9">MWH-K35W1</strain>
    </source>
</reference>
<name>A0A254PXP2_9BURK</name>
<dbReference type="GO" id="GO:0106361">
    <property type="term" value="F:protein-arginine rhamnosyltransferase activity"/>
    <property type="evidence" value="ECO:0007669"/>
    <property type="project" value="InterPro"/>
</dbReference>
<evidence type="ECO:0000256" key="2">
    <source>
        <dbReference type="ARBA" id="ARBA00022679"/>
    </source>
</evidence>
<keyword evidence="1" id="KW-0328">Glycosyltransferase</keyword>
<comment type="caution">
    <text evidence="8">The sequence shown here is derived from an EMBL/GenBank/DDBJ whole genome shotgun (WGS) entry which is preliminary data.</text>
</comment>
<proteinExistence type="inferred from homology"/>
<dbReference type="AlphaFoldDB" id="A0A254PXP2"/>
<evidence type="ECO:0000313" key="9">
    <source>
        <dbReference type="Proteomes" id="UP000198104"/>
    </source>
</evidence>
<evidence type="ECO:0000256" key="7">
    <source>
        <dbReference type="ARBA" id="ARBA00048472"/>
    </source>
</evidence>
<accession>A0A254PXP2</accession>
<dbReference type="RefSeq" id="WP_088528171.1">
    <property type="nucleotide sequence ID" value="NZ_NGUO01000019.1"/>
</dbReference>
<dbReference type="Pfam" id="PF10093">
    <property type="entry name" value="EarP"/>
    <property type="match status" value="1"/>
</dbReference>
<evidence type="ECO:0000256" key="4">
    <source>
        <dbReference type="ARBA" id="ARBA00024346"/>
    </source>
</evidence>
<evidence type="ECO:0000256" key="3">
    <source>
        <dbReference type="ARBA" id="ARBA00024303"/>
    </source>
</evidence>
<evidence type="ECO:0000256" key="5">
    <source>
        <dbReference type="ARBA" id="ARBA00024416"/>
    </source>
</evidence>
<dbReference type="InterPro" id="IPR016633">
    <property type="entry name" value="EarP"/>
</dbReference>
<dbReference type="PIRSF" id="PIRSF015557">
    <property type="entry name" value="UCP015557"/>
    <property type="match status" value="1"/>
</dbReference>